<evidence type="ECO:0000313" key="3">
    <source>
        <dbReference type="Proteomes" id="UP001187192"/>
    </source>
</evidence>
<protein>
    <submittedName>
        <fullName evidence="2">Uncharacterized protein</fullName>
    </submittedName>
</protein>
<accession>A0AA87ZQA9</accession>
<reference evidence="2" key="1">
    <citation type="submission" date="2023-07" db="EMBL/GenBank/DDBJ databases">
        <title>draft genome sequence of fig (Ficus carica).</title>
        <authorList>
            <person name="Takahashi T."/>
            <person name="Nishimura K."/>
        </authorList>
    </citation>
    <scope>NUCLEOTIDE SEQUENCE</scope>
</reference>
<sequence length="239" mass="26626">MKMKEKQRKHMGVHCRASLTRGDPIKSAELCNFSTSPAKEKRLESKGDTNGVSVNDTPMLKSVRDTDEQVLGRHECRSLVLAHAASTVLVLSGGGRWRRSRDKDKYSDSDKYQMSGVRWCRVMGVARLTTIWLPAGTEWRDKGSLGQPSRKGLNRDWGSVARASILDCDLLEVPKGKVVRGSTAQRSCRWVNPVTRKGTPFTIATRLLWSSRVSSGDHIFSIGVGNRAYWFSCASVLDE</sequence>
<keyword evidence="3" id="KW-1185">Reference proteome</keyword>
<feature type="compositionally biased region" description="Basic and acidic residues" evidence="1">
    <location>
        <begin position="38"/>
        <end position="47"/>
    </location>
</feature>
<organism evidence="2 3">
    <name type="scientific">Ficus carica</name>
    <name type="common">Common fig</name>
    <dbReference type="NCBI Taxonomy" id="3494"/>
    <lineage>
        <taxon>Eukaryota</taxon>
        <taxon>Viridiplantae</taxon>
        <taxon>Streptophyta</taxon>
        <taxon>Embryophyta</taxon>
        <taxon>Tracheophyta</taxon>
        <taxon>Spermatophyta</taxon>
        <taxon>Magnoliopsida</taxon>
        <taxon>eudicotyledons</taxon>
        <taxon>Gunneridae</taxon>
        <taxon>Pentapetalae</taxon>
        <taxon>rosids</taxon>
        <taxon>fabids</taxon>
        <taxon>Rosales</taxon>
        <taxon>Moraceae</taxon>
        <taxon>Ficeae</taxon>
        <taxon>Ficus</taxon>
    </lineage>
</organism>
<gene>
    <name evidence="2" type="ORF">TIFTF001_009654</name>
</gene>
<dbReference type="Proteomes" id="UP001187192">
    <property type="component" value="Unassembled WGS sequence"/>
</dbReference>
<evidence type="ECO:0000256" key="1">
    <source>
        <dbReference type="SAM" id="MobiDB-lite"/>
    </source>
</evidence>
<proteinExistence type="predicted"/>
<evidence type="ECO:0000313" key="2">
    <source>
        <dbReference type="EMBL" id="GMN40428.1"/>
    </source>
</evidence>
<dbReference type="AlphaFoldDB" id="A0AA87ZQA9"/>
<feature type="region of interest" description="Disordered" evidence="1">
    <location>
        <begin position="38"/>
        <end position="58"/>
    </location>
</feature>
<comment type="caution">
    <text evidence="2">The sequence shown here is derived from an EMBL/GenBank/DDBJ whole genome shotgun (WGS) entry which is preliminary data.</text>
</comment>
<name>A0AA87ZQA9_FICCA</name>
<dbReference type="EMBL" id="BTGU01000011">
    <property type="protein sequence ID" value="GMN40428.1"/>
    <property type="molecule type" value="Genomic_DNA"/>
</dbReference>